<gene>
    <name evidence="7" type="ORF">DDE18_06265</name>
</gene>
<feature type="region of interest" description="Disordered" evidence="5">
    <location>
        <begin position="450"/>
        <end position="470"/>
    </location>
</feature>
<proteinExistence type="predicted"/>
<dbReference type="Gene3D" id="2.102.10.10">
    <property type="entry name" value="Rieske [2Fe-2S] iron-sulphur domain"/>
    <property type="match status" value="1"/>
</dbReference>
<organism evidence="7 8">
    <name type="scientific">Nocardioides gansuensis</name>
    <dbReference type="NCBI Taxonomy" id="2138300"/>
    <lineage>
        <taxon>Bacteria</taxon>
        <taxon>Bacillati</taxon>
        <taxon>Actinomycetota</taxon>
        <taxon>Actinomycetes</taxon>
        <taxon>Propionibacteriales</taxon>
        <taxon>Nocardioidaceae</taxon>
        <taxon>Nocardioides</taxon>
    </lineage>
</organism>
<dbReference type="InterPro" id="IPR006076">
    <property type="entry name" value="FAD-dep_OxRdtase"/>
</dbReference>
<dbReference type="PROSITE" id="PS51296">
    <property type="entry name" value="RIESKE"/>
    <property type="match status" value="1"/>
</dbReference>
<dbReference type="Gene3D" id="3.50.50.60">
    <property type="entry name" value="FAD/NAD(P)-binding domain"/>
    <property type="match status" value="1"/>
</dbReference>
<evidence type="ECO:0000256" key="2">
    <source>
        <dbReference type="ARBA" id="ARBA00022723"/>
    </source>
</evidence>
<dbReference type="GO" id="GO:0051537">
    <property type="term" value="F:2 iron, 2 sulfur cluster binding"/>
    <property type="evidence" value="ECO:0007669"/>
    <property type="project" value="UniProtKB-KW"/>
</dbReference>
<protein>
    <submittedName>
        <fullName evidence="7">FAD-dependent oxidoreductase</fullName>
    </submittedName>
</protein>
<dbReference type="InterPro" id="IPR017941">
    <property type="entry name" value="Rieske_2Fe-2S"/>
</dbReference>
<evidence type="ECO:0000256" key="4">
    <source>
        <dbReference type="ARBA" id="ARBA00023014"/>
    </source>
</evidence>
<sequence>MLTPLWLDRPRTTYPPLAGEARCDVCVVGGGITGLLTALLFARAGKSVILLEARRIGAGTTGHTTAKVCVLQGTRLSRIATRNPPHTLRQYVDANLEGQAWLRRFCEDHGVRHQVKPAYTYATTRLGVARARAELLASRRAGLPVEWTDQTGLPFATQGAIRLDGQVQLHPMELLEELTSEVIAEGGAIYEGTRVQDVERGDELVVRSARATVRAGHVVIATSMPILDRAGFFARLKPSRSYAATFRSSWSPPGMYLSCDATTRSIRSVPEGDQELVLVGGNGHTTGRGPHESTQVEDLVAWARSELSVDDLTHTWSAQDQTPVTALPYAGPLFPRDERLLVATGYDKWGFANAAASALLLSKTVLGESRPPWGPALSSWTPRELTALPHALVLNGTVGVHLARGWAARTLTSDDERGPVCTHLGGVLRWNDAEESWDCPLHGSRFSPDGAVLEGPATRPVSGCRAPVKH</sequence>
<dbReference type="SUPFAM" id="SSF50022">
    <property type="entry name" value="ISP domain"/>
    <property type="match status" value="1"/>
</dbReference>
<dbReference type="Pfam" id="PF01266">
    <property type="entry name" value="DAO"/>
    <property type="match status" value="1"/>
</dbReference>
<dbReference type="PANTHER" id="PTHR13847:SF274">
    <property type="entry name" value="RIESKE 2FE-2S IRON-SULFUR PROTEIN YHFW-RELATED"/>
    <property type="match status" value="1"/>
</dbReference>
<dbReference type="GO" id="GO:0004497">
    <property type="term" value="F:monooxygenase activity"/>
    <property type="evidence" value="ECO:0007669"/>
    <property type="project" value="UniProtKB-ARBA"/>
</dbReference>
<dbReference type="GO" id="GO:0005737">
    <property type="term" value="C:cytoplasm"/>
    <property type="evidence" value="ECO:0007669"/>
    <property type="project" value="TreeGrafter"/>
</dbReference>
<accession>A0A2T8FDV2</accession>
<reference evidence="7 8" key="1">
    <citation type="submission" date="2018-04" db="EMBL/GenBank/DDBJ databases">
        <title>Genome of Nocardioides gansuensis WSJ-1.</title>
        <authorList>
            <person name="Wu S."/>
            <person name="Wang G."/>
        </authorList>
    </citation>
    <scope>NUCLEOTIDE SEQUENCE [LARGE SCALE GENOMIC DNA]</scope>
    <source>
        <strain evidence="7 8">WSJ-1</strain>
    </source>
</reference>
<dbReference type="Gene3D" id="3.30.9.10">
    <property type="entry name" value="D-Amino Acid Oxidase, subunit A, domain 2"/>
    <property type="match status" value="1"/>
</dbReference>
<keyword evidence="2" id="KW-0479">Metal-binding</keyword>
<dbReference type="AlphaFoldDB" id="A0A2T8FDV2"/>
<evidence type="ECO:0000256" key="5">
    <source>
        <dbReference type="SAM" id="MobiDB-lite"/>
    </source>
</evidence>
<keyword evidence="1" id="KW-0001">2Fe-2S</keyword>
<name>A0A2T8FDV2_9ACTN</name>
<dbReference type="Pfam" id="PF00355">
    <property type="entry name" value="Rieske"/>
    <property type="match status" value="1"/>
</dbReference>
<dbReference type="SUPFAM" id="SSF51905">
    <property type="entry name" value="FAD/NAD(P)-binding domain"/>
    <property type="match status" value="1"/>
</dbReference>
<evidence type="ECO:0000259" key="6">
    <source>
        <dbReference type="PROSITE" id="PS51296"/>
    </source>
</evidence>
<comment type="caution">
    <text evidence="7">The sequence shown here is derived from an EMBL/GenBank/DDBJ whole genome shotgun (WGS) entry which is preliminary data.</text>
</comment>
<dbReference type="GO" id="GO:0046872">
    <property type="term" value="F:metal ion binding"/>
    <property type="evidence" value="ECO:0007669"/>
    <property type="project" value="UniProtKB-KW"/>
</dbReference>
<evidence type="ECO:0000313" key="7">
    <source>
        <dbReference type="EMBL" id="PVG83894.1"/>
    </source>
</evidence>
<evidence type="ECO:0000256" key="1">
    <source>
        <dbReference type="ARBA" id="ARBA00022714"/>
    </source>
</evidence>
<dbReference type="OrthoDB" id="9767869at2"/>
<keyword evidence="4" id="KW-0411">Iron-sulfur</keyword>
<keyword evidence="3" id="KW-0408">Iron</keyword>
<evidence type="ECO:0000256" key="3">
    <source>
        <dbReference type="ARBA" id="ARBA00023004"/>
    </source>
</evidence>
<dbReference type="PANTHER" id="PTHR13847">
    <property type="entry name" value="SARCOSINE DEHYDROGENASE-RELATED"/>
    <property type="match status" value="1"/>
</dbReference>
<dbReference type="GO" id="GO:0016705">
    <property type="term" value="F:oxidoreductase activity, acting on paired donors, with incorporation or reduction of molecular oxygen"/>
    <property type="evidence" value="ECO:0007669"/>
    <property type="project" value="UniProtKB-ARBA"/>
</dbReference>
<keyword evidence="8" id="KW-1185">Reference proteome</keyword>
<dbReference type="InterPro" id="IPR036922">
    <property type="entry name" value="Rieske_2Fe-2S_sf"/>
</dbReference>
<dbReference type="Proteomes" id="UP000246018">
    <property type="component" value="Unassembled WGS sequence"/>
</dbReference>
<evidence type="ECO:0000313" key="8">
    <source>
        <dbReference type="Proteomes" id="UP000246018"/>
    </source>
</evidence>
<dbReference type="EMBL" id="QDGZ01000002">
    <property type="protein sequence ID" value="PVG83894.1"/>
    <property type="molecule type" value="Genomic_DNA"/>
</dbReference>
<dbReference type="RefSeq" id="WP_116571368.1">
    <property type="nucleotide sequence ID" value="NZ_QDGZ01000002.1"/>
</dbReference>
<feature type="domain" description="Rieske" evidence="6">
    <location>
        <begin position="419"/>
        <end position="470"/>
    </location>
</feature>
<dbReference type="InterPro" id="IPR036188">
    <property type="entry name" value="FAD/NAD-bd_sf"/>
</dbReference>